<dbReference type="STRING" id="349095.SAMN05660299_02685"/>
<sequence>MKVISSLQVAQLIEDGATVGVGGFGSYSAPDEILQGIEKNYQINSHPGKLTIFSSVCSGNNTTADIGHNRLTPIGLVDTVIAAHFKNADKLYQLVGENKIAGFTLPLGTIVDLLRSAVANQPGVITRIGLNTYVDPRQGTCAVNEKARQQQRDLVSVVEINDNKYLFYKTIPLNACIIRGTYADEQGNISFEHEGIQELQFLMALAAHNNNGIVIVQVENIVQNGSIPARKIGIHHSIVDYVVIAKPENHFQSYAVNSYHPELSGELRIPQVALKPMDFNIRKIIARRGVLELQPNSVINLGIGIPSGVGSIANEEGIATKTILSLESGPLGGVPAEGTGFGGSANFEAMYALADNLKYYDGGGLDMAFLGLAEVDQNGDVNVSHFGRGCAGPGGFIDITQNTSQVYFMGTFTVTRPRLEINNEQLSIQEDGQGIKFVKKVQEVTFSADYARKYNRKILYITERAVFRLTEHGIMLIEIAPGIDLQQDILAHMKFQPIISKDLKLMDKRLFSPEKMGIHF</sequence>
<dbReference type="SMART" id="SM00882">
    <property type="entry name" value="CoA_trans"/>
    <property type="match status" value="1"/>
</dbReference>
<dbReference type="RefSeq" id="WP_091652921.1">
    <property type="nucleotide sequence ID" value="NZ_FNHQ01000047.1"/>
</dbReference>
<reference evidence="5 6" key="1">
    <citation type="submission" date="2016-10" db="EMBL/GenBank/DDBJ databases">
        <authorList>
            <person name="de Groot N.N."/>
        </authorList>
    </citation>
    <scope>NUCLEOTIDE SEQUENCE [LARGE SCALE GENOMIC DNA]</scope>
    <source>
        <strain evidence="5 6">DSM 16981</strain>
    </source>
</reference>
<proteinExistence type="inferred from homology"/>
<keyword evidence="2 3" id="KW-0808">Transferase</keyword>
<dbReference type="EMBL" id="FNHQ01000047">
    <property type="protein sequence ID" value="SDN41635.1"/>
    <property type="molecule type" value="Genomic_DNA"/>
</dbReference>
<dbReference type="InterPro" id="IPR037171">
    <property type="entry name" value="NagB/RpiA_transferase-like"/>
</dbReference>
<accession>A0A1H0B7G9</accession>
<organism evidence="5 6">
    <name type="scientific">Megasphaera paucivorans</name>
    <dbReference type="NCBI Taxonomy" id="349095"/>
    <lineage>
        <taxon>Bacteria</taxon>
        <taxon>Bacillati</taxon>
        <taxon>Bacillota</taxon>
        <taxon>Negativicutes</taxon>
        <taxon>Veillonellales</taxon>
        <taxon>Veillonellaceae</taxon>
        <taxon>Megasphaera</taxon>
    </lineage>
</organism>
<keyword evidence="6" id="KW-1185">Reference proteome</keyword>
<dbReference type="AlphaFoldDB" id="A0A1H0B7G9"/>
<evidence type="ECO:0000256" key="1">
    <source>
        <dbReference type="ARBA" id="ARBA00007154"/>
    </source>
</evidence>
<dbReference type="PANTHER" id="PTHR43293:SF1">
    <property type="entry name" value="ACETATE COA-TRANSFERASE YDIF"/>
    <property type="match status" value="1"/>
</dbReference>
<dbReference type="SUPFAM" id="SSF100950">
    <property type="entry name" value="NagB/RpiA/CoA transferase-like"/>
    <property type="match status" value="2"/>
</dbReference>
<dbReference type="Proteomes" id="UP000199309">
    <property type="component" value="Unassembled WGS sequence"/>
</dbReference>
<evidence type="ECO:0000313" key="6">
    <source>
        <dbReference type="Proteomes" id="UP000199309"/>
    </source>
</evidence>
<dbReference type="Gene3D" id="3.40.1080.10">
    <property type="entry name" value="Glutaconate Coenzyme A-transferase"/>
    <property type="match status" value="2"/>
</dbReference>
<dbReference type="InterPro" id="IPR014388">
    <property type="entry name" value="3-oxoacid_CoA-transferase"/>
</dbReference>
<protein>
    <submittedName>
        <fullName evidence="5">Propionate CoA-transferase</fullName>
    </submittedName>
</protein>
<feature type="active site" description="5-glutamyl coenzyme A thioester intermediate" evidence="4">
    <location>
        <position position="327"/>
    </location>
</feature>
<dbReference type="OrthoDB" id="9805230at2"/>
<evidence type="ECO:0000256" key="4">
    <source>
        <dbReference type="PIRSR" id="PIRSR000858-1"/>
    </source>
</evidence>
<evidence type="ECO:0000256" key="3">
    <source>
        <dbReference type="PIRNR" id="PIRNR000858"/>
    </source>
</evidence>
<evidence type="ECO:0000256" key="2">
    <source>
        <dbReference type="ARBA" id="ARBA00022679"/>
    </source>
</evidence>
<comment type="similarity">
    <text evidence="1 3">Belongs to the 3-oxoacid CoA-transferase family.</text>
</comment>
<gene>
    <name evidence="5" type="ORF">SAMN05660299_02685</name>
</gene>
<dbReference type="GO" id="GO:0046952">
    <property type="term" value="P:ketone body catabolic process"/>
    <property type="evidence" value="ECO:0007669"/>
    <property type="project" value="InterPro"/>
</dbReference>
<dbReference type="PANTHER" id="PTHR43293">
    <property type="entry name" value="ACETATE COA-TRANSFERASE YDIF"/>
    <property type="match status" value="1"/>
</dbReference>
<evidence type="ECO:0000313" key="5">
    <source>
        <dbReference type="EMBL" id="SDN41635.1"/>
    </source>
</evidence>
<name>A0A1H0B7G9_9FIRM</name>
<dbReference type="Pfam" id="PF01144">
    <property type="entry name" value="CoA_trans"/>
    <property type="match status" value="1"/>
</dbReference>
<dbReference type="PIRSF" id="PIRSF000858">
    <property type="entry name" value="SCOT-t"/>
    <property type="match status" value="1"/>
</dbReference>
<dbReference type="InterPro" id="IPR004165">
    <property type="entry name" value="CoA_trans_fam_I"/>
</dbReference>
<dbReference type="GO" id="GO:0008410">
    <property type="term" value="F:CoA-transferase activity"/>
    <property type="evidence" value="ECO:0007669"/>
    <property type="project" value="InterPro"/>
</dbReference>